<dbReference type="GO" id="GO:0006071">
    <property type="term" value="P:glycerol metabolic process"/>
    <property type="evidence" value="ECO:0007669"/>
    <property type="project" value="UniProtKB-KW"/>
</dbReference>
<dbReference type="SMART" id="SM00346">
    <property type="entry name" value="HTH_ICLR"/>
    <property type="match status" value="1"/>
</dbReference>
<comment type="function">
    <text evidence="5">May be an activator protein for the gylABX operon.</text>
</comment>
<proteinExistence type="predicted"/>
<sequence>MGGRVARQRAPFGNAERYGSDCLVLTEKKIVPAVRTVVLSTLAAVAKPIQSIERAAAVLRLLGGAGRPLALAELAAALDLPRPTAHGIVRTLCDEELVGQDTATGRYHLGGGLTRLGSAWDRHDLRSRAMNWADALAATTGCAVFLGVPEDGGVGLVHHVFRPDGTPQRLRTNAVQPLHATAWGLCLLAFAPVAARAPAELERYTRRTVTTAAGLADVLAETRRRGWAADMGGYEPGVGGVAVPVRSGGGLTVAALGVGAPTEQLFSPDGRARPDPLVALTSAAAEIAASLDAER</sequence>
<dbReference type="Pfam" id="PF09339">
    <property type="entry name" value="HTH_IclR"/>
    <property type="match status" value="1"/>
</dbReference>
<dbReference type="Gene3D" id="3.30.450.40">
    <property type="match status" value="1"/>
</dbReference>
<accession>A0A4Q7URX2</accession>
<evidence type="ECO:0000313" key="9">
    <source>
        <dbReference type="EMBL" id="RZT84492.1"/>
    </source>
</evidence>
<dbReference type="GO" id="GO:0045892">
    <property type="term" value="P:negative regulation of DNA-templated transcription"/>
    <property type="evidence" value="ECO:0007669"/>
    <property type="project" value="TreeGrafter"/>
</dbReference>
<dbReference type="InterPro" id="IPR005471">
    <property type="entry name" value="Tscrpt_reg_IclR_N"/>
</dbReference>
<keyword evidence="1" id="KW-0319">Glycerol metabolism</keyword>
<dbReference type="InterPro" id="IPR036390">
    <property type="entry name" value="WH_DNA-bd_sf"/>
</dbReference>
<dbReference type="Proteomes" id="UP000291591">
    <property type="component" value="Unassembled WGS sequence"/>
</dbReference>
<evidence type="ECO:0000256" key="1">
    <source>
        <dbReference type="ARBA" id="ARBA00022798"/>
    </source>
</evidence>
<dbReference type="InterPro" id="IPR014757">
    <property type="entry name" value="Tscrpt_reg_IclR_C"/>
</dbReference>
<name>A0A4Q7URX2_PSEST</name>
<keyword evidence="10" id="KW-1185">Reference proteome</keyword>
<organism evidence="9 10">
    <name type="scientific">Pseudonocardia sediminis</name>
    <dbReference type="NCBI Taxonomy" id="1397368"/>
    <lineage>
        <taxon>Bacteria</taxon>
        <taxon>Bacillati</taxon>
        <taxon>Actinomycetota</taxon>
        <taxon>Actinomycetes</taxon>
        <taxon>Pseudonocardiales</taxon>
        <taxon>Pseudonocardiaceae</taxon>
        <taxon>Pseudonocardia</taxon>
    </lineage>
</organism>
<dbReference type="AlphaFoldDB" id="A0A4Q7URX2"/>
<dbReference type="PROSITE" id="PS51078">
    <property type="entry name" value="ICLR_ED"/>
    <property type="match status" value="1"/>
</dbReference>
<dbReference type="SUPFAM" id="SSF46785">
    <property type="entry name" value="Winged helix' DNA-binding domain"/>
    <property type="match status" value="1"/>
</dbReference>
<evidence type="ECO:0000259" key="7">
    <source>
        <dbReference type="PROSITE" id="PS51077"/>
    </source>
</evidence>
<comment type="caution">
    <text evidence="9">The sequence shown here is derived from an EMBL/GenBank/DDBJ whole genome shotgun (WGS) entry which is preliminary data.</text>
</comment>
<dbReference type="GO" id="GO:0003700">
    <property type="term" value="F:DNA-binding transcription factor activity"/>
    <property type="evidence" value="ECO:0007669"/>
    <property type="project" value="TreeGrafter"/>
</dbReference>
<keyword evidence="2" id="KW-0805">Transcription regulation</keyword>
<dbReference type="SUPFAM" id="SSF55781">
    <property type="entry name" value="GAF domain-like"/>
    <property type="match status" value="1"/>
</dbReference>
<protein>
    <recommendedName>
        <fullName evidence="6">Glycerol operon regulatory protein</fullName>
    </recommendedName>
</protein>
<feature type="domain" description="HTH iclR-type" evidence="7">
    <location>
        <begin position="49"/>
        <end position="111"/>
    </location>
</feature>
<dbReference type="EMBL" id="SHKL01000001">
    <property type="protein sequence ID" value="RZT84492.1"/>
    <property type="molecule type" value="Genomic_DNA"/>
</dbReference>
<gene>
    <name evidence="9" type="ORF">EV383_1334</name>
</gene>
<evidence type="ECO:0000256" key="4">
    <source>
        <dbReference type="ARBA" id="ARBA00023163"/>
    </source>
</evidence>
<evidence type="ECO:0000256" key="3">
    <source>
        <dbReference type="ARBA" id="ARBA00023125"/>
    </source>
</evidence>
<evidence type="ECO:0000259" key="8">
    <source>
        <dbReference type="PROSITE" id="PS51078"/>
    </source>
</evidence>
<dbReference type="Pfam" id="PF01614">
    <property type="entry name" value="IclR_C"/>
    <property type="match status" value="1"/>
</dbReference>
<feature type="domain" description="IclR-ED" evidence="8">
    <location>
        <begin position="112"/>
        <end position="293"/>
    </location>
</feature>
<reference evidence="9 10" key="1">
    <citation type="submission" date="2019-02" db="EMBL/GenBank/DDBJ databases">
        <title>Sequencing the genomes of 1000 actinobacteria strains.</title>
        <authorList>
            <person name="Klenk H.-P."/>
        </authorList>
    </citation>
    <scope>NUCLEOTIDE SEQUENCE [LARGE SCALE GENOMIC DNA]</scope>
    <source>
        <strain evidence="9 10">DSM 45779</strain>
    </source>
</reference>
<dbReference type="InterPro" id="IPR029016">
    <property type="entry name" value="GAF-like_dom_sf"/>
</dbReference>
<dbReference type="InterPro" id="IPR050707">
    <property type="entry name" value="HTH_MetabolicPath_Reg"/>
</dbReference>
<evidence type="ECO:0000256" key="2">
    <source>
        <dbReference type="ARBA" id="ARBA00023015"/>
    </source>
</evidence>
<evidence type="ECO:0000256" key="6">
    <source>
        <dbReference type="ARBA" id="ARBA00070406"/>
    </source>
</evidence>
<dbReference type="FunFam" id="1.10.10.10:FF:000056">
    <property type="entry name" value="IclR family transcriptional regulator"/>
    <property type="match status" value="1"/>
</dbReference>
<dbReference type="PANTHER" id="PTHR30136:SF24">
    <property type="entry name" value="HTH-TYPE TRANSCRIPTIONAL REPRESSOR ALLR"/>
    <property type="match status" value="1"/>
</dbReference>
<evidence type="ECO:0000313" key="10">
    <source>
        <dbReference type="Proteomes" id="UP000291591"/>
    </source>
</evidence>
<dbReference type="Gene3D" id="1.10.10.10">
    <property type="entry name" value="Winged helix-like DNA-binding domain superfamily/Winged helix DNA-binding domain"/>
    <property type="match status" value="1"/>
</dbReference>
<dbReference type="PANTHER" id="PTHR30136">
    <property type="entry name" value="HELIX-TURN-HELIX TRANSCRIPTIONAL REGULATOR, ICLR FAMILY"/>
    <property type="match status" value="1"/>
</dbReference>
<keyword evidence="3" id="KW-0238">DNA-binding</keyword>
<dbReference type="GO" id="GO:0003677">
    <property type="term" value="F:DNA binding"/>
    <property type="evidence" value="ECO:0007669"/>
    <property type="project" value="UniProtKB-KW"/>
</dbReference>
<dbReference type="PROSITE" id="PS51077">
    <property type="entry name" value="HTH_ICLR"/>
    <property type="match status" value="1"/>
</dbReference>
<keyword evidence="4" id="KW-0804">Transcription</keyword>
<evidence type="ECO:0000256" key="5">
    <source>
        <dbReference type="ARBA" id="ARBA00058938"/>
    </source>
</evidence>
<dbReference type="InterPro" id="IPR036388">
    <property type="entry name" value="WH-like_DNA-bd_sf"/>
</dbReference>